<dbReference type="PANTHER" id="PTHR48051:SF1">
    <property type="entry name" value="RAS SUPPRESSOR PROTEIN 1"/>
    <property type="match status" value="1"/>
</dbReference>
<reference evidence="6 8" key="2">
    <citation type="submission" date="2019-12" db="EMBL/GenBank/DDBJ databases">
        <title>Chromosome-level assembly of the Caenorhabditis remanei genome.</title>
        <authorList>
            <person name="Teterina A.A."/>
            <person name="Willis J.H."/>
            <person name="Phillips P.C."/>
        </authorList>
    </citation>
    <scope>NUCLEOTIDE SEQUENCE [LARGE SCALE GENOMIC DNA]</scope>
    <source>
        <strain evidence="6 8">PX506</strain>
        <tissue evidence="6">Whole organism</tissue>
    </source>
</reference>
<dbReference type="SUPFAM" id="SSF52047">
    <property type="entry name" value="RNI-like"/>
    <property type="match status" value="1"/>
</dbReference>
<keyword evidence="3" id="KW-0539">Nucleus</keyword>
<dbReference type="CTD" id="9820882"/>
<dbReference type="KEGG" id="crq:GCK72_005934"/>
<organism evidence="7">
    <name type="scientific">Caenorhabditis remanei</name>
    <name type="common">Caenorhabditis vulgaris</name>
    <dbReference type="NCBI Taxonomy" id="31234"/>
    <lineage>
        <taxon>Eukaryota</taxon>
        <taxon>Metazoa</taxon>
        <taxon>Ecdysozoa</taxon>
        <taxon>Nematoda</taxon>
        <taxon>Chromadorea</taxon>
        <taxon>Rhabditida</taxon>
        <taxon>Rhabditina</taxon>
        <taxon>Rhabditomorpha</taxon>
        <taxon>Rhabditoidea</taxon>
        <taxon>Rhabditidae</taxon>
        <taxon>Peloderinae</taxon>
        <taxon>Caenorhabditis</taxon>
    </lineage>
</organism>
<evidence type="ECO:0000256" key="3">
    <source>
        <dbReference type="ARBA" id="ARBA00023242"/>
    </source>
</evidence>
<dbReference type="PANTHER" id="PTHR48051">
    <property type="match status" value="1"/>
</dbReference>
<protein>
    <submittedName>
        <fullName evidence="5">CRE-LRR-1 protein</fullName>
    </submittedName>
</protein>
<evidence type="ECO:0000313" key="7">
    <source>
        <dbReference type="Proteomes" id="UP000008281"/>
    </source>
</evidence>
<accession>E3M4C5</accession>
<dbReference type="Pfam" id="PF25344">
    <property type="entry name" value="PH_LRR1"/>
    <property type="match status" value="1"/>
</dbReference>
<evidence type="ECO:0000313" key="6">
    <source>
        <dbReference type="EMBL" id="KAF1765980.1"/>
    </source>
</evidence>
<feature type="domain" description="PIF1/LRR1 pleckstrin homology" evidence="4">
    <location>
        <begin position="1"/>
        <end position="118"/>
    </location>
</feature>
<dbReference type="Proteomes" id="UP000483820">
    <property type="component" value="Chromosome II"/>
</dbReference>
<dbReference type="EMBL" id="WUAV01000002">
    <property type="protein sequence ID" value="KAF1765980.1"/>
    <property type="molecule type" value="Genomic_DNA"/>
</dbReference>
<evidence type="ECO:0000259" key="4">
    <source>
        <dbReference type="Pfam" id="PF25344"/>
    </source>
</evidence>
<dbReference type="GeneID" id="9820882"/>
<dbReference type="RefSeq" id="XP_003109092.1">
    <property type="nucleotide sequence ID" value="XM_003109044.1"/>
</dbReference>
<keyword evidence="1" id="KW-0433">Leucine-rich repeat</keyword>
<dbReference type="EMBL" id="DS268424">
    <property type="protein sequence ID" value="EFO91601.1"/>
    <property type="molecule type" value="Genomic_DNA"/>
</dbReference>
<dbReference type="Gene3D" id="3.80.10.10">
    <property type="entry name" value="Ribonuclease Inhibitor"/>
    <property type="match status" value="1"/>
</dbReference>
<dbReference type="STRING" id="31234.E3M4C5"/>
<evidence type="ECO:0000313" key="5">
    <source>
        <dbReference type="EMBL" id="EFO91601.1"/>
    </source>
</evidence>
<dbReference type="PROSITE" id="PS51450">
    <property type="entry name" value="LRR"/>
    <property type="match status" value="1"/>
</dbReference>
<dbReference type="InterPro" id="IPR050216">
    <property type="entry name" value="LRR_domain-containing"/>
</dbReference>
<evidence type="ECO:0000313" key="8">
    <source>
        <dbReference type="Proteomes" id="UP000483820"/>
    </source>
</evidence>
<keyword evidence="2" id="KW-0677">Repeat</keyword>
<dbReference type="InParanoid" id="E3M4C5"/>
<proteinExistence type="predicted"/>
<reference evidence="5" key="1">
    <citation type="submission" date="2007-07" db="EMBL/GenBank/DDBJ databases">
        <title>PCAP assembly of the Caenorhabditis remanei genome.</title>
        <authorList>
            <consortium name="The Caenorhabditis remanei Sequencing Consortium"/>
            <person name="Wilson R.K."/>
        </authorList>
    </citation>
    <scope>NUCLEOTIDE SEQUENCE [LARGE SCALE GENOMIC DNA]</scope>
    <source>
        <strain evidence="5">PB4641</strain>
    </source>
</reference>
<dbReference type="InterPro" id="IPR032675">
    <property type="entry name" value="LRR_dom_sf"/>
</dbReference>
<dbReference type="GO" id="GO:0005634">
    <property type="term" value="C:nucleus"/>
    <property type="evidence" value="ECO:0007669"/>
    <property type="project" value="EnsemblMetazoa"/>
</dbReference>
<name>E3M4C5_CAERE</name>
<dbReference type="OrthoDB" id="17912at2759"/>
<sequence>MRIPCEVVFSRHKTNGNLRQVPDTSKPRKGFVVLEKLRQTPPQYQILFAVNGDKNTNKFDLNKPPIILDKFVQQGKVTFQFPAVTVYIGKACPESLTKLTDCIRKIVRGEAVEIEKVKIKSSDFKPTTITVTTQNDYRKQMNMCSEFLRTLKIEPIDLRTADRTWISKCKNITQLIISGNPIGNRATNLDVFSKLPHLHVLELNNCSLGSVAVPVLCDMFKRLPITLNFLDISENQLSVFPPIFHLNQLRVINATFNNIKYLPSRIGSLQNLQTISLNHNQMSSLPYVFPKMPRIQHVGLQANDDLCYTSPEDAGPLITRKLASKVDNNDYSHAGGVDSLVVIAANAIHRDENRKSLRACRDFLPLSLRFHVEDLMYETPGISPLEMCTYCLRLRHIRYVRPQLLQSRQIAEAVDVVDRFVIFDNLLCIDCHRRTPATVDDQTPIQYDFFNFSL</sequence>
<dbReference type="eggNOG" id="KOG0619">
    <property type="taxonomic scope" value="Eukaryota"/>
</dbReference>
<dbReference type="HOGENOM" id="CLU_652530_0_0_1"/>
<evidence type="ECO:0000256" key="2">
    <source>
        <dbReference type="ARBA" id="ARBA00022737"/>
    </source>
</evidence>
<dbReference type="InterPro" id="IPR057437">
    <property type="entry name" value="PIF1/LRR1_PH"/>
</dbReference>
<gene>
    <name evidence="5" type="primary">Cre-lrr-1</name>
    <name evidence="5" type="ORF">CRE_11894</name>
    <name evidence="6" type="ORF">GCK72_005934</name>
</gene>
<dbReference type="InterPro" id="IPR001611">
    <property type="entry name" value="Leu-rich_rpt"/>
</dbReference>
<dbReference type="AlphaFoldDB" id="E3M4C5"/>
<dbReference type="FunCoup" id="E3M4C5">
    <property type="interactions" value="575"/>
</dbReference>
<evidence type="ECO:0000256" key="1">
    <source>
        <dbReference type="ARBA" id="ARBA00022614"/>
    </source>
</evidence>
<dbReference type="OMA" id="NLLCIDC"/>
<dbReference type="Proteomes" id="UP000008281">
    <property type="component" value="Unassembled WGS sequence"/>
</dbReference>
<keyword evidence="7" id="KW-1185">Reference proteome</keyword>
<dbReference type="GO" id="GO:0033314">
    <property type="term" value="P:mitotic DNA replication checkpoint signaling"/>
    <property type="evidence" value="ECO:0007669"/>
    <property type="project" value="EnsemblMetazoa"/>
</dbReference>
<dbReference type="GO" id="GO:0005737">
    <property type="term" value="C:cytoplasm"/>
    <property type="evidence" value="ECO:0007669"/>
    <property type="project" value="TreeGrafter"/>
</dbReference>